<dbReference type="PANTHER" id="PTHR47234">
    <property type="match status" value="1"/>
</dbReference>
<dbReference type="Pfam" id="PF00593">
    <property type="entry name" value="TonB_dep_Rec_b-barrel"/>
    <property type="match status" value="1"/>
</dbReference>
<gene>
    <name evidence="5" type="ORF">IM725_14465</name>
</gene>
<reference evidence="5 6" key="1">
    <citation type="submission" date="2020-10" db="EMBL/GenBank/DDBJ databases">
        <title>Draft genome of Ramlibacter aquaticus LMG 30558.</title>
        <authorList>
            <person name="Props R."/>
        </authorList>
    </citation>
    <scope>NUCLEOTIDE SEQUENCE [LARGE SCALE GENOMIC DNA]</scope>
    <source>
        <strain evidence="5 6">LMG 30558</strain>
    </source>
</reference>
<feature type="domain" description="TonB-dependent receptor-like beta-barrel" evidence="4">
    <location>
        <begin position="70"/>
        <end position="450"/>
    </location>
</feature>
<evidence type="ECO:0000256" key="1">
    <source>
        <dbReference type="ARBA" id="ARBA00004442"/>
    </source>
</evidence>
<evidence type="ECO:0000259" key="4">
    <source>
        <dbReference type="Pfam" id="PF00593"/>
    </source>
</evidence>
<dbReference type="InterPro" id="IPR036942">
    <property type="entry name" value="Beta-barrel_TonB_sf"/>
</dbReference>
<name>A0ABR9SHF1_9BURK</name>
<keyword evidence="2" id="KW-0472">Membrane</keyword>
<accession>A0ABR9SHF1</accession>
<dbReference type="InterPro" id="IPR000531">
    <property type="entry name" value="Beta-barrel_TonB"/>
</dbReference>
<evidence type="ECO:0000256" key="3">
    <source>
        <dbReference type="ARBA" id="ARBA00023237"/>
    </source>
</evidence>
<dbReference type="Proteomes" id="UP000715965">
    <property type="component" value="Unassembled WGS sequence"/>
</dbReference>
<protein>
    <submittedName>
        <fullName evidence="5">TonB-dependent receptor</fullName>
    </submittedName>
</protein>
<proteinExistence type="predicted"/>
<dbReference type="SUPFAM" id="SSF56935">
    <property type="entry name" value="Porins"/>
    <property type="match status" value="1"/>
</dbReference>
<keyword evidence="5" id="KW-0675">Receptor</keyword>
<keyword evidence="3" id="KW-0998">Cell outer membrane</keyword>
<dbReference type="Gene3D" id="2.40.170.20">
    <property type="entry name" value="TonB-dependent receptor, beta-barrel domain"/>
    <property type="match status" value="1"/>
</dbReference>
<sequence>MEDQYRLLGGLKGTLGRWEFDGAVGLMGDKVRVSQRGAVLTTPMDDALDSGRYVPGFANDPTVLASISPTLVRAGNARTLFGDLHLSTELGQLPGGPVGLATGLEVRRETQADHFDPRMVAGDVFGFGSLQDIDSARTATSVFGELRLPVLPSLEADLATRYDRYSTGGKAFTPKAGLKWTMAPALLARATWGRGFRVANPREISPSSSVGFYNGVQDPVRCPSVTSTNPDCSLSIVANISGNPDLQPEKSRSFTAGFVLEPAKDTSITVDYWRIQRTNEITNLSLDYLLANQSTFAQYITRDTSGAITQVDLPYINLSGTEVKGLDFELKGKSSLGENGKLSWGGAVTRYLSFRVQPAPGVPADEYNGTYNQPKLRSSAYVGWEKGPWSSELRITHVDGFSNRPTPSSPCSAPASLSQYCGVGSWDVLGLFVGYKGFKNVELTLNIANLLDKAPPFDYRALRNSQTTAWNSNYANANGRTFQLAARYTY</sequence>
<dbReference type="EMBL" id="JADDOJ010000064">
    <property type="protein sequence ID" value="MBE7941781.1"/>
    <property type="molecule type" value="Genomic_DNA"/>
</dbReference>
<evidence type="ECO:0000256" key="2">
    <source>
        <dbReference type="ARBA" id="ARBA00023136"/>
    </source>
</evidence>
<comment type="caution">
    <text evidence="5">The sequence shown here is derived from an EMBL/GenBank/DDBJ whole genome shotgun (WGS) entry which is preliminary data.</text>
</comment>
<keyword evidence="6" id="KW-1185">Reference proteome</keyword>
<comment type="subcellular location">
    <subcellularLocation>
        <location evidence="1">Cell outer membrane</location>
    </subcellularLocation>
</comment>
<evidence type="ECO:0000313" key="6">
    <source>
        <dbReference type="Proteomes" id="UP000715965"/>
    </source>
</evidence>
<dbReference type="RefSeq" id="WP_193781344.1">
    <property type="nucleotide sequence ID" value="NZ_JADDOJ010000064.1"/>
</dbReference>
<dbReference type="PANTHER" id="PTHR47234:SF2">
    <property type="entry name" value="TONB-DEPENDENT RECEPTOR"/>
    <property type="match status" value="1"/>
</dbReference>
<organism evidence="5 6">
    <name type="scientific">Ramlibacter aquaticus</name>
    <dbReference type="NCBI Taxonomy" id="2780094"/>
    <lineage>
        <taxon>Bacteria</taxon>
        <taxon>Pseudomonadati</taxon>
        <taxon>Pseudomonadota</taxon>
        <taxon>Betaproteobacteria</taxon>
        <taxon>Burkholderiales</taxon>
        <taxon>Comamonadaceae</taxon>
        <taxon>Ramlibacter</taxon>
    </lineage>
</organism>
<evidence type="ECO:0000313" key="5">
    <source>
        <dbReference type="EMBL" id="MBE7941781.1"/>
    </source>
</evidence>